<reference evidence="4" key="1">
    <citation type="submission" date="2022-11" db="UniProtKB">
        <authorList>
            <consortium name="WormBaseParasite"/>
        </authorList>
    </citation>
    <scope>IDENTIFICATION</scope>
</reference>
<keyword evidence="2" id="KW-0812">Transmembrane</keyword>
<organism evidence="3 4">
    <name type="scientific">Acrobeloides nanus</name>
    <dbReference type="NCBI Taxonomy" id="290746"/>
    <lineage>
        <taxon>Eukaryota</taxon>
        <taxon>Metazoa</taxon>
        <taxon>Ecdysozoa</taxon>
        <taxon>Nematoda</taxon>
        <taxon>Chromadorea</taxon>
        <taxon>Rhabditida</taxon>
        <taxon>Tylenchina</taxon>
        <taxon>Cephalobomorpha</taxon>
        <taxon>Cephaloboidea</taxon>
        <taxon>Cephalobidae</taxon>
        <taxon>Acrobeloides</taxon>
    </lineage>
</organism>
<dbReference type="AlphaFoldDB" id="A0A914ENM0"/>
<feature type="compositionally biased region" description="Basic and acidic residues" evidence="1">
    <location>
        <begin position="102"/>
        <end position="111"/>
    </location>
</feature>
<sequence>MLALLAYYTSLAGAKTLFWEIALFFTGVLSVYRAVSIDICYQCLGIILEISFVFIPLCISFAHPFLMIWFVMAVRNASIRICPIISKIMPEYEMPTPPLPEHSPHLPRRNEPQSISQILIRSPKVNRTTS</sequence>
<evidence type="ECO:0000313" key="4">
    <source>
        <dbReference type="WBParaSite" id="ACRNAN_scaffold98.g23081.t1"/>
    </source>
</evidence>
<proteinExistence type="predicted"/>
<keyword evidence="2" id="KW-1133">Transmembrane helix</keyword>
<feature type="transmembrane region" description="Helical" evidence="2">
    <location>
        <begin position="17"/>
        <end position="35"/>
    </location>
</feature>
<keyword evidence="2" id="KW-0472">Membrane</keyword>
<accession>A0A914ENM0</accession>
<name>A0A914ENM0_9BILA</name>
<protein>
    <submittedName>
        <fullName evidence="4">Uncharacterized protein</fullName>
    </submittedName>
</protein>
<evidence type="ECO:0000256" key="1">
    <source>
        <dbReference type="SAM" id="MobiDB-lite"/>
    </source>
</evidence>
<evidence type="ECO:0000256" key="2">
    <source>
        <dbReference type="SAM" id="Phobius"/>
    </source>
</evidence>
<dbReference type="Proteomes" id="UP000887540">
    <property type="component" value="Unplaced"/>
</dbReference>
<dbReference type="WBParaSite" id="ACRNAN_scaffold98.g23081.t1">
    <property type="protein sequence ID" value="ACRNAN_scaffold98.g23081.t1"/>
    <property type="gene ID" value="ACRNAN_scaffold98.g23081"/>
</dbReference>
<feature type="transmembrane region" description="Helical" evidence="2">
    <location>
        <begin position="47"/>
        <end position="72"/>
    </location>
</feature>
<evidence type="ECO:0000313" key="3">
    <source>
        <dbReference type="Proteomes" id="UP000887540"/>
    </source>
</evidence>
<feature type="region of interest" description="Disordered" evidence="1">
    <location>
        <begin position="95"/>
        <end position="130"/>
    </location>
</feature>
<keyword evidence="3" id="KW-1185">Reference proteome</keyword>
<feature type="compositionally biased region" description="Polar residues" evidence="1">
    <location>
        <begin position="112"/>
        <end position="130"/>
    </location>
</feature>